<name>A0AAN6X8J3_9PEZI</name>
<organism evidence="2 3">
    <name type="scientific">Triangularia verruculosa</name>
    <dbReference type="NCBI Taxonomy" id="2587418"/>
    <lineage>
        <taxon>Eukaryota</taxon>
        <taxon>Fungi</taxon>
        <taxon>Dikarya</taxon>
        <taxon>Ascomycota</taxon>
        <taxon>Pezizomycotina</taxon>
        <taxon>Sordariomycetes</taxon>
        <taxon>Sordariomycetidae</taxon>
        <taxon>Sordariales</taxon>
        <taxon>Podosporaceae</taxon>
        <taxon>Triangularia</taxon>
    </lineage>
</organism>
<proteinExistence type="predicted"/>
<protein>
    <submittedName>
        <fullName evidence="2">Uncharacterized protein</fullName>
    </submittedName>
</protein>
<comment type="caution">
    <text evidence="2">The sequence shown here is derived from an EMBL/GenBank/DDBJ whole genome shotgun (WGS) entry which is preliminary data.</text>
</comment>
<keyword evidence="1" id="KW-0472">Membrane</keyword>
<keyword evidence="1" id="KW-1133">Transmembrane helix</keyword>
<sequence length="174" mass="19408">MWLLPKLDTNIEDTMLLLSRPHLFPSIRQLELQGTFGYNAWDNEPFKKTYIIEIYNLLIHTLKAILPRKKKPRKKLVVVKGLRIKAPLSKVKIEVAKLKEGRSSGGLAVLHVVIVAIVVAGTVVSLLQDSNEGDIRRKKVLVTKPGEINNTILILPWQGLGLLRSLGPGSILIV</sequence>
<keyword evidence="3" id="KW-1185">Reference proteome</keyword>
<evidence type="ECO:0000313" key="2">
    <source>
        <dbReference type="EMBL" id="KAK4194057.1"/>
    </source>
</evidence>
<accession>A0AAN6X8J3</accession>
<reference evidence="2" key="1">
    <citation type="journal article" date="2023" name="Mol. Phylogenet. Evol.">
        <title>Genome-scale phylogeny and comparative genomics of the fungal order Sordariales.</title>
        <authorList>
            <person name="Hensen N."/>
            <person name="Bonometti L."/>
            <person name="Westerberg I."/>
            <person name="Brannstrom I.O."/>
            <person name="Guillou S."/>
            <person name="Cros-Aarteil S."/>
            <person name="Calhoun S."/>
            <person name="Haridas S."/>
            <person name="Kuo A."/>
            <person name="Mondo S."/>
            <person name="Pangilinan J."/>
            <person name="Riley R."/>
            <person name="LaButti K."/>
            <person name="Andreopoulos B."/>
            <person name="Lipzen A."/>
            <person name="Chen C."/>
            <person name="Yan M."/>
            <person name="Daum C."/>
            <person name="Ng V."/>
            <person name="Clum A."/>
            <person name="Steindorff A."/>
            <person name="Ohm R.A."/>
            <person name="Martin F."/>
            <person name="Silar P."/>
            <person name="Natvig D.O."/>
            <person name="Lalanne C."/>
            <person name="Gautier V."/>
            <person name="Ament-Velasquez S.L."/>
            <person name="Kruys A."/>
            <person name="Hutchinson M.I."/>
            <person name="Powell A.J."/>
            <person name="Barry K."/>
            <person name="Miller A.N."/>
            <person name="Grigoriev I.V."/>
            <person name="Debuchy R."/>
            <person name="Gladieux P."/>
            <person name="Hiltunen Thoren M."/>
            <person name="Johannesson H."/>
        </authorList>
    </citation>
    <scope>NUCLEOTIDE SEQUENCE</scope>
    <source>
        <strain evidence="2">CBS 315.58</strain>
    </source>
</reference>
<evidence type="ECO:0000256" key="1">
    <source>
        <dbReference type="SAM" id="Phobius"/>
    </source>
</evidence>
<feature type="transmembrane region" description="Helical" evidence="1">
    <location>
        <begin position="107"/>
        <end position="127"/>
    </location>
</feature>
<dbReference type="AlphaFoldDB" id="A0AAN6X8J3"/>
<gene>
    <name evidence="2" type="ORF">QBC40DRAFT_302450</name>
</gene>
<dbReference type="EMBL" id="MU864113">
    <property type="protein sequence ID" value="KAK4194057.1"/>
    <property type="molecule type" value="Genomic_DNA"/>
</dbReference>
<reference evidence="2" key="2">
    <citation type="submission" date="2023-05" db="EMBL/GenBank/DDBJ databases">
        <authorList>
            <consortium name="Lawrence Berkeley National Laboratory"/>
            <person name="Steindorff A."/>
            <person name="Hensen N."/>
            <person name="Bonometti L."/>
            <person name="Westerberg I."/>
            <person name="Brannstrom I.O."/>
            <person name="Guillou S."/>
            <person name="Cros-Aarteil S."/>
            <person name="Calhoun S."/>
            <person name="Haridas S."/>
            <person name="Kuo A."/>
            <person name="Mondo S."/>
            <person name="Pangilinan J."/>
            <person name="Riley R."/>
            <person name="Labutti K."/>
            <person name="Andreopoulos B."/>
            <person name="Lipzen A."/>
            <person name="Chen C."/>
            <person name="Yanf M."/>
            <person name="Daum C."/>
            <person name="Ng V."/>
            <person name="Clum A."/>
            <person name="Ohm R."/>
            <person name="Martin F."/>
            <person name="Silar P."/>
            <person name="Natvig D."/>
            <person name="Lalanne C."/>
            <person name="Gautier V."/>
            <person name="Ament-Velasquez S.L."/>
            <person name="Kruys A."/>
            <person name="Hutchinson M.I."/>
            <person name="Powell A.J."/>
            <person name="Barry K."/>
            <person name="Miller A.N."/>
            <person name="Grigoriev I.V."/>
            <person name="Debuchy R."/>
            <person name="Gladieux P."/>
            <person name="Thoren M.H."/>
            <person name="Johannesson H."/>
        </authorList>
    </citation>
    <scope>NUCLEOTIDE SEQUENCE</scope>
    <source>
        <strain evidence="2">CBS 315.58</strain>
    </source>
</reference>
<evidence type="ECO:0000313" key="3">
    <source>
        <dbReference type="Proteomes" id="UP001303160"/>
    </source>
</evidence>
<dbReference type="Proteomes" id="UP001303160">
    <property type="component" value="Unassembled WGS sequence"/>
</dbReference>
<keyword evidence="1" id="KW-0812">Transmembrane</keyword>